<dbReference type="OrthoDB" id="3863715at2759"/>
<dbReference type="Proteomes" id="UP000193560">
    <property type="component" value="Unassembled WGS sequence"/>
</dbReference>
<dbReference type="GO" id="GO:0008270">
    <property type="term" value="F:zinc ion binding"/>
    <property type="evidence" value="ECO:0007669"/>
    <property type="project" value="UniProtKB-KW"/>
</dbReference>
<keyword evidence="1" id="KW-0863">Zinc-finger</keyword>
<dbReference type="GO" id="GO:0003676">
    <property type="term" value="F:nucleic acid binding"/>
    <property type="evidence" value="ECO:0007669"/>
    <property type="project" value="InterPro"/>
</dbReference>
<evidence type="ECO:0000259" key="2">
    <source>
        <dbReference type="PROSITE" id="PS50158"/>
    </source>
</evidence>
<keyword evidence="1" id="KW-0862">Zinc</keyword>
<evidence type="ECO:0000256" key="1">
    <source>
        <dbReference type="PROSITE-ProRule" id="PRU00047"/>
    </source>
</evidence>
<dbReference type="STRING" id="90262.A0A1X2IN85"/>
<accession>A0A1X2IN85</accession>
<dbReference type="PROSITE" id="PS50158">
    <property type="entry name" value="ZF_CCHC"/>
    <property type="match status" value="1"/>
</dbReference>
<sequence>MTPVSKGSGRMGLGLNSAPTDAFDEFRKRSSYNFTKEASQRDTSAGPKCYNCGKYGHFAKNCDSHLGKS</sequence>
<dbReference type="InterPro" id="IPR001878">
    <property type="entry name" value="Znf_CCHC"/>
</dbReference>
<organism evidence="3 4">
    <name type="scientific">Absidia repens</name>
    <dbReference type="NCBI Taxonomy" id="90262"/>
    <lineage>
        <taxon>Eukaryota</taxon>
        <taxon>Fungi</taxon>
        <taxon>Fungi incertae sedis</taxon>
        <taxon>Mucoromycota</taxon>
        <taxon>Mucoromycotina</taxon>
        <taxon>Mucoromycetes</taxon>
        <taxon>Mucorales</taxon>
        <taxon>Cunninghamellaceae</taxon>
        <taxon>Absidia</taxon>
    </lineage>
</organism>
<dbReference type="InterPro" id="IPR036875">
    <property type="entry name" value="Znf_CCHC_sf"/>
</dbReference>
<name>A0A1X2IN85_9FUNG</name>
<dbReference type="SUPFAM" id="SSF57756">
    <property type="entry name" value="Retrovirus zinc finger-like domains"/>
    <property type="match status" value="1"/>
</dbReference>
<evidence type="ECO:0000313" key="4">
    <source>
        <dbReference type="Proteomes" id="UP000193560"/>
    </source>
</evidence>
<comment type="caution">
    <text evidence="3">The sequence shown here is derived from an EMBL/GenBank/DDBJ whole genome shotgun (WGS) entry which is preliminary data.</text>
</comment>
<reference evidence="3 4" key="1">
    <citation type="submission" date="2016-07" db="EMBL/GenBank/DDBJ databases">
        <title>Pervasive Adenine N6-methylation of Active Genes in Fungi.</title>
        <authorList>
            <consortium name="DOE Joint Genome Institute"/>
            <person name="Mondo S.J."/>
            <person name="Dannebaum R.O."/>
            <person name="Kuo R.C."/>
            <person name="Labutti K."/>
            <person name="Haridas S."/>
            <person name="Kuo A."/>
            <person name="Salamov A."/>
            <person name="Ahrendt S.R."/>
            <person name="Lipzen A."/>
            <person name="Sullivan W."/>
            <person name="Andreopoulos W.B."/>
            <person name="Clum A."/>
            <person name="Lindquist E."/>
            <person name="Daum C."/>
            <person name="Ramamoorthy G.K."/>
            <person name="Gryganskyi A."/>
            <person name="Culley D."/>
            <person name="Magnuson J.K."/>
            <person name="James T.Y."/>
            <person name="O'Malley M.A."/>
            <person name="Stajich J.E."/>
            <person name="Spatafora J.W."/>
            <person name="Visel A."/>
            <person name="Grigoriev I.V."/>
        </authorList>
    </citation>
    <scope>NUCLEOTIDE SEQUENCE [LARGE SCALE GENOMIC DNA]</scope>
    <source>
        <strain evidence="3 4">NRRL 1336</strain>
    </source>
</reference>
<gene>
    <name evidence="3" type="ORF">BCR42DRAFT_409865</name>
</gene>
<dbReference type="SMART" id="SM00343">
    <property type="entry name" value="ZnF_C2HC"/>
    <property type="match status" value="1"/>
</dbReference>
<proteinExistence type="predicted"/>
<evidence type="ECO:0000313" key="3">
    <source>
        <dbReference type="EMBL" id="ORZ19487.1"/>
    </source>
</evidence>
<dbReference type="AlphaFoldDB" id="A0A1X2IN85"/>
<dbReference type="Gene3D" id="4.10.60.10">
    <property type="entry name" value="Zinc finger, CCHC-type"/>
    <property type="match status" value="1"/>
</dbReference>
<protein>
    <recommendedName>
        <fullName evidence="2">CCHC-type domain-containing protein</fullName>
    </recommendedName>
</protein>
<dbReference type="Pfam" id="PF00098">
    <property type="entry name" value="zf-CCHC"/>
    <property type="match status" value="1"/>
</dbReference>
<feature type="domain" description="CCHC-type" evidence="2">
    <location>
        <begin position="48"/>
        <end position="62"/>
    </location>
</feature>
<keyword evidence="1" id="KW-0479">Metal-binding</keyword>
<dbReference type="EMBL" id="MCGE01000007">
    <property type="protein sequence ID" value="ORZ19487.1"/>
    <property type="molecule type" value="Genomic_DNA"/>
</dbReference>
<keyword evidence="4" id="KW-1185">Reference proteome</keyword>